<evidence type="ECO:0000313" key="3">
    <source>
        <dbReference type="Proteomes" id="UP001524501"/>
    </source>
</evidence>
<evidence type="ECO:0008006" key="4">
    <source>
        <dbReference type="Google" id="ProtNLM"/>
    </source>
</evidence>
<dbReference type="EMBL" id="JANFQF010000022">
    <property type="protein sequence ID" value="MCQ4121875.1"/>
    <property type="molecule type" value="Genomic_DNA"/>
</dbReference>
<evidence type="ECO:0000256" key="1">
    <source>
        <dbReference type="SAM" id="Phobius"/>
    </source>
</evidence>
<gene>
    <name evidence="2" type="ORF">NOF53_22385</name>
</gene>
<keyword evidence="1" id="KW-0472">Membrane</keyword>
<dbReference type="RefSeq" id="WP_255972844.1">
    <property type="nucleotide sequence ID" value="NZ_JANFQF010000022.1"/>
</dbReference>
<evidence type="ECO:0000313" key="2">
    <source>
        <dbReference type="EMBL" id="MCQ4121875.1"/>
    </source>
</evidence>
<comment type="caution">
    <text evidence="2">The sequence shown here is derived from an EMBL/GenBank/DDBJ whole genome shotgun (WGS) entry which is preliminary data.</text>
</comment>
<sequence>MDRITHPSPDGSTVTRAPANGGSVYFSITLPTPAQLYVLVAVSFGLAALAVSRLRVERTEATTTTTTEPSLTTH</sequence>
<protein>
    <recommendedName>
        <fullName evidence="4">PEP-CTERM protein-sorting domain-containing protein</fullName>
    </recommendedName>
</protein>
<organism evidence="2 3">
    <name type="scientific">Rhodococcus tibetensis</name>
    <dbReference type="NCBI Taxonomy" id="2965064"/>
    <lineage>
        <taxon>Bacteria</taxon>
        <taxon>Bacillati</taxon>
        <taxon>Actinomycetota</taxon>
        <taxon>Actinomycetes</taxon>
        <taxon>Mycobacteriales</taxon>
        <taxon>Nocardiaceae</taxon>
        <taxon>Rhodococcus</taxon>
    </lineage>
</organism>
<keyword evidence="3" id="KW-1185">Reference proteome</keyword>
<dbReference type="Proteomes" id="UP001524501">
    <property type="component" value="Unassembled WGS sequence"/>
</dbReference>
<reference evidence="2 3" key="1">
    <citation type="submission" date="2022-07" db="EMBL/GenBank/DDBJ databases">
        <title>Degradation activity of malathion, p-nitrophenol and potential low-temperature adaptation strategy of Rhodococcus sp. FXJ9.536.</title>
        <authorList>
            <person name="Huang J."/>
            <person name="Huang Y."/>
        </authorList>
    </citation>
    <scope>NUCLEOTIDE SEQUENCE [LARGE SCALE GENOMIC DNA]</scope>
    <source>
        <strain evidence="2 3">FXJ9.536</strain>
    </source>
</reference>
<keyword evidence="1" id="KW-0812">Transmembrane</keyword>
<accession>A0ABT1QJA7</accession>
<name>A0ABT1QJA7_9NOCA</name>
<feature type="transmembrane region" description="Helical" evidence="1">
    <location>
        <begin position="34"/>
        <end position="51"/>
    </location>
</feature>
<proteinExistence type="predicted"/>
<keyword evidence="1" id="KW-1133">Transmembrane helix</keyword>